<comment type="caution">
    <text evidence="1">The sequence shown here is derived from an EMBL/GenBank/DDBJ whole genome shotgun (WGS) entry which is preliminary data.</text>
</comment>
<evidence type="ECO:0000313" key="2">
    <source>
        <dbReference type="Proteomes" id="UP000244956"/>
    </source>
</evidence>
<reference evidence="1 2" key="1">
    <citation type="submission" date="2018-05" db="EMBL/GenBank/DDBJ databases">
        <title>Marinilabilia rubrum sp. nov., isolated from saltern sediment.</title>
        <authorList>
            <person name="Zhang R."/>
        </authorList>
    </citation>
    <scope>NUCLEOTIDE SEQUENCE [LARGE SCALE GENOMIC DNA]</scope>
    <source>
        <strain evidence="1 2">WTE16</strain>
    </source>
</reference>
<evidence type="ECO:0000313" key="1">
    <source>
        <dbReference type="EMBL" id="PWD98865.1"/>
    </source>
</evidence>
<dbReference type="AlphaFoldDB" id="A0A2U2B733"/>
<sequence>MCLSLCPLGKIDGYIRTCFKIILVFFLLGIAAINNGCEKDLEWEESSQGGQLVLFSFLSPDSVFSVHLSKSVSHSSVDDFERVYEGNITVYKNGVIADDFIFPFDKSWTFRDDISLKTGDTVRVEAADGDGERVFAETVIPDAVGIEVVDTAVVQQATRDNGTETVLQCLLNIDDPEGEDNYYQLIVFEQICRNGLSSACEETKIDYAKEDPVFYVRNLEGSLIGGLDFGGCFSDHIFEGTNYELTLNLPVQYASAPSDPGADRKLLFILLSHKREYYDYYRSRVVAEYGYDLPIIDPIRIYNNVNNGIGLVAGYSAAADSLIFENGNTP</sequence>
<dbReference type="InterPro" id="IPR025345">
    <property type="entry name" value="DUF4249"/>
</dbReference>
<protein>
    <submittedName>
        <fullName evidence="1">DUF4249 domain-containing protein</fullName>
    </submittedName>
</protein>
<dbReference type="EMBL" id="QEWP01000011">
    <property type="protein sequence ID" value="PWD98865.1"/>
    <property type="molecule type" value="Genomic_DNA"/>
</dbReference>
<proteinExistence type="predicted"/>
<gene>
    <name evidence="1" type="ORF">DDZ16_13885</name>
</gene>
<name>A0A2U2B733_9BACT</name>
<accession>A0A2U2B733</accession>
<organism evidence="1 2">
    <name type="scientific">Marinilabilia rubra</name>
    <dbReference type="NCBI Taxonomy" id="2162893"/>
    <lineage>
        <taxon>Bacteria</taxon>
        <taxon>Pseudomonadati</taxon>
        <taxon>Bacteroidota</taxon>
        <taxon>Bacteroidia</taxon>
        <taxon>Marinilabiliales</taxon>
        <taxon>Marinilabiliaceae</taxon>
        <taxon>Marinilabilia</taxon>
    </lineage>
</organism>
<dbReference type="Pfam" id="PF14054">
    <property type="entry name" value="DUF4249"/>
    <property type="match status" value="1"/>
</dbReference>
<keyword evidence="2" id="KW-1185">Reference proteome</keyword>
<dbReference type="Proteomes" id="UP000244956">
    <property type="component" value="Unassembled WGS sequence"/>
</dbReference>
<dbReference type="OrthoDB" id="1113783at2"/>